<name>A0A0C3C479_PILCF</name>
<dbReference type="HOGENOM" id="CLU_2776802_0_0_1"/>
<keyword evidence="2" id="KW-1185">Reference proteome</keyword>
<organism evidence="1 2">
    <name type="scientific">Piloderma croceum (strain F 1598)</name>
    <dbReference type="NCBI Taxonomy" id="765440"/>
    <lineage>
        <taxon>Eukaryota</taxon>
        <taxon>Fungi</taxon>
        <taxon>Dikarya</taxon>
        <taxon>Basidiomycota</taxon>
        <taxon>Agaricomycotina</taxon>
        <taxon>Agaricomycetes</taxon>
        <taxon>Agaricomycetidae</taxon>
        <taxon>Atheliales</taxon>
        <taxon>Atheliaceae</taxon>
        <taxon>Piloderma</taxon>
    </lineage>
</organism>
<reference evidence="2" key="2">
    <citation type="submission" date="2015-01" db="EMBL/GenBank/DDBJ databases">
        <title>Evolutionary Origins and Diversification of the Mycorrhizal Mutualists.</title>
        <authorList>
            <consortium name="DOE Joint Genome Institute"/>
            <consortium name="Mycorrhizal Genomics Consortium"/>
            <person name="Kohler A."/>
            <person name="Kuo A."/>
            <person name="Nagy L.G."/>
            <person name="Floudas D."/>
            <person name="Copeland A."/>
            <person name="Barry K.W."/>
            <person name="Cichocki N."/>
            <person name="Veneault-Fourrey C."/>
            <person name="LaButti K."/>
            <person name="Lindquist E.A."/>
            <person name="Lipzen A."/>
            <person name="Lundell T."/>
            <person name="Morin E."/>
            <person name="Murat C."/>
            <person name="Riley R."/>
            <person name="Ohm R."/>
            <person name="Sun H."/>
            <person name="Tunlid A."/>
            <person name="Henrissat B."/>
            <person name="Grigoriev I.V."/>
            <person name="Hibbett D.S."/>
            <person name="Martin F."/>
        </authorList>
    </citation>
    <scope>NUCLEOTIDE SEQUENCE [LARGE SCALE GENOMIC DNA]</scope>
    <source>
        <strain evidence="2">F 1598</strain>
    </source>
</reference>
<dbReference type="InParanoid" id="A0A0C3C479"/>
<evidence type="ECO:0000313" key="2">
    <source>
        <dbReference type="Proteomes" id="UP000054166"/>
    </source>
</evidence>
<sequence length="69" mass="7506">MIELASKSAMDKSRRSAKVTILRRRRAAPPLPSAIVNLRHFQHLELDIPLNASSSAASAESNRHQGSTG</sequence>
<accession>A0A0C3C479</accession>
<dbReference type="Proteomes" id="UP000054166">
    <property type="component" value="Unassembled WGS sequence"/>
</dbReference>
<evidence type="ECO:0000313" key="1">
    <source>
        <dbReference type="EMBL" id="KIM84437.1"/>
    </source>
</evidence>
<dbReference type="AlphaFoldDB" id="A0A0C3C479"/>
<protein>
    <submittedName>
        <fullName evidence="1">Uncharacterized protein</fullName>
    </submittedName>
</protein>
<reference evidence="1 2" key="1">
    <citation type="submission" date="2014-04" db="EMBL/GenBank/DDBJ databases">
        <authorList>
            <consortium name="DOE Joint Genome Institute"/>
            <person name="Kuo A."/>
            <person name="Tarkka M."/>
            <person name="Buscot F."/>
            <person name="Kohler A."/>
            <person name="Nagy L.G."/>
            <person name="Floudas D."/>
            <person name="Copeland A."/>
            <person name="Barry K.W."/>
            <person name="Cichocki N."/>
            <person name="Veneault-Fourrey C."/>
            <person name="LaButti K."/>
            <person name="Lindquist E.A."/>
            <person name="Lipzen A."/>
            <person name="Lundell T."/>
            <person name="Morin E."/>
            <person name="Murat C."/>
            <person name="Sun H."/>
            <person name="Tunlid A."/>
            <person name="Henrissat B."/>
            <person name="Grigoriev I.V."/>
            <person name="Hibbett D.S."/>
            <person name="Martin F."/>
            <person name="Nordberg H.P."/>
            <person name="Cantor M.N."/>
            <person name="Hua S.X."/>
        </authorList>
    </citation>
    <scope>NUCLEOTIDE SEQUENCE [LARGE SCALE GENOMIC DNA]</scope>
    <source>
        <strain evidence="1 2">F 1598</strain>
    </source>
</reference>
<proteinExistence type="predicted"/>
<dbReference type="EMBL" id="KN832987">
    <property type="protein sequence ID" value="KIM84437.1"/>
    <property type="molecule type" value="Genomic_DNA"/>
</dbReference>
<gene>
    <name evidence="1" type="ORF">PILCRDRAFT_382571</name>
</gene>